<accession>A0A2H3C5A5</accession>
<evidence type="ECO:0000313" key="2">
    <source>
        <dbReference type="Proteomes" id="UP000218334"/>
    </source>
</evidence>
<sequence length="522" mass="58116">MEGPEGMESEAVQAISGDLSLTVLHWLFSMTPNPTVQSIAVQAVAGLDPSLKSNAERLFATADFHVVWKSLLYKQCLQFSDHGGIYMPLPGLETKLERLLRCAIVVAYDYWIDIVPPQTDNIALVASIYAQQGPRSDFFAKEVVRCEAVNLIHNSVNESQHFHPSVWAKIIRNADDSGAFSPIAIDCNDPYAIQLCYAVLGAFLEPSRKDASRLPAANGIAVTFHAAIRQYLFTDMTNCLLKMFTVFVRPTNVSSLSPSLRVLLVFAEFLIPRLPLLGLSSDAAELRALRKILDGIDNHDFASSEAEDTAVFGVIDALITDTLKFLPSSGDDFLYWLALRIYSRLVSTRWHTISPRSLHAVVDFMFSYYNSKQFAHEFRLACDIIARGLREGSMAMYDVFHAARCLQRFGECGFCLPLVDIIESYLSNIAGRGSGPHLDAVAMQQHIDHLHKPHNLFAACSSLAVNGPTWLWVECRKMCIKDSILSLVRIRPHSSAWHDCRQSRTSVDGRGHGFFPPASLCF</sequence>
<reference evidence="2" key="1">
    <citation type="journal article" date="2017" name="Nat. Ecol. Evol.">
        <title>Genome expansion and lineage-specific genetic innovations in the forest pathogenic fungi Armillaria.</title>
        <authorList>
            <person name="Sipos G."/>
            <person name="Prasanna A.N."/>
            <person name="Walter M.C."/>
            <person name="O'Connor E."/>
            <person name="Balint B."/>
            <person name="Krizsan K."/>
            <person name="Kiss B."/>
            <person name="Hess J."/>
            <person name="Varga T."/>
            <person name="Slot J."/>
            <person name="Riley R."/>
            <person name="Boka B."/>
            <person name="Rigling D."/>
            <person name="Barry K."/>
            <person name="Lee J."/>
            <person name="Mihaltcheva S."/>
            <person name="LaButti K."/>
            <person name="Lipzen A."/>
            <person name="Waldron R."/>
            <person name="Moloney N.M."/>
            <person name="Sperisen C."/>
            <person name="Kredics L."/>
            <person name="Vagvoelgyi C."/>
            <person name="Patrignani A."/>
            <person name="Fitzpatrick D."/>
            <person name="Nagy I."/>
            <person name="Doyle S."/>
            <person name="Anderson J.B."/>
            <person name="Grigoriev I.V."/>
            <person name="Gueldener U."/>
            <person name="Muensterkoetter M."/>
            <person name="Nagy L.G."/>
        </authorList>
    </citation>
    <scope>NUCLEOTIDE SEQUENCE [LARGE SCALE GENOMIC DNA]</scope>
    <source>
        <strain evidence="2">28-4</strain>
    </source>
</reference>
<organism evidence="1 2">
    <name type="scientific">Armillaria solidipes</name>
    <dbReference type="NCBI Taxonomy" id="1076256"/>
    <lineage>
        <taxon>Eukaryota</taxon>
        <taxon>Fungi</taxon>
        <taxon>Dikarya</taxon>
        <taxon>Basidiomycota</taxon>
        <taxon>Agaricomycotina</taxon>
        <taxon>Agaricomycetes</taxon>
        <taxon>Agaricomycetidae</taxon>
        <taxon>Agaricales</taxon>
        <taxon>Marasmiineae</taxon>
        <taxon>Physalacriaceae</taxon>
        <taxon>Armillaria</taxon>
    </lineage>
</organism>
<keyword evidence="2" id="KW-1185">Reference proteome</keyword>
<gene>
    <name evidence="1" type="ORF">ARMSODRAFT_32581</name>
</gene>
<protein>
    <submittedName>
        <fullName evidence="1">Uncharacterized protein</fullName>
    </submittedName>
</protein>
<evidence type="ECO:0000313" key="1">
    <source>
        <dbReference type="EMBL" id="PBK78251.1"/>
    </source>
</evidence>
<name>A0A2H3C5A5_9AGAR</name>
<dbReference type="AlphaFoldDB" id="A0A2H3C5A5"/>
<dbReference type="Proteomes" id="UP000218334">
    <property type="component" value="Unassembled WGS sequence"/>
</dbReference>
<proteinExistence type="predicted"/>
<dbReference type="EMBL" id="KZ293415">
    <property type="protein sequence ID" value="PBK78251.1"/>
    <property type="molecule type" value="Genomic_DNA"/>
</dbReference>